<protein>
    <submittedName>
        <fullName evidence="2">Glycine-rich RNA-binding protein 2</fullName>
    </submittedName>
</protein>
<gene>
    <name evidence="2" type="primary">LOC104727688</name>
</gene>
<keyword evidence="1" id="KW-1185">Reference proteome</keyword>
<evidence type="ECO:0000313" key="2">
    <source>
        <dbReference type="RefSeq" id="XP_010445098.1"/>
    </source>
</evidence>
<name>A0ABM0URN9_CAMSA</name>
<dbReference type="RefSeq" id="XP_010445098.1">
    <property type="nucleotide sequence ID" value="XM_010446796.2"/>
</dbReference>
<proteinExistence type="predicted"/>
<accession>A0ABM0URN9</accession>
<evidence type="ECO:0000313" key="1">
    <source>
        <dbReference type="Proteomes" id="UP000694864"/>
    </source>
</evidence>
<organism evidence="1 2">
    <name type="scientific">Camelina sativa</name>
    <name type="common">False flax</name>
    <name type="synonym">Myagrum sativum</name>
    <dbReference type="NCBI Taxonomy" id="90675"/>
    <lineage>
        <taxon>Eukaryota</taxon>
        <taxon>Viridiplantae</taxon>
        <taxon>Streptophyta</taxon>
        <taxon>Embryophyta</taxon>
        <taxon>Tracheophyta</taxon>
        <taxon>Spermatophyta</taxon>
        <taxon>Magnoliopsida</taxon>
        <taxon>eudicotyledons</taxon>
        <taxon>Gunneridae</taxon>
        <taxon>Pentapetalae</taxon>
        <taxon>rosids</taxon>
        <taxon>malvids</taxon>
        <taxon>Brassicales</taxon>
        <taxon>Brassicaceae</taxon>
        <taxon>Camelineae</taxon>
        <taxon>Camelina</taxon>
    </lineage>
</organism>
<reference evidence="2" key="2">
    <citation type="submission" date="2025-08" db="UniProtKB">
        <authorList>
            <consortium name="RefSeq"/>
        </authorList>
    </citation>
    <scope>IDENTIFICATION</scope>
    <source>
        <tissue evidence="2">Leaf</tissue>
    </source>
</reference>
<sequence>MEFSLVADTLTVCTAKQGIAFAFGKSLLQRLDLANHLSFADSAVDHQSPGGGIVQASAIIFPVDAIAPPPFRSSSYKTIRRIRKKRRTRRVSFGGDGDDGGDFSRFLLDGDFGGNDGPFGFGGGGNDGGGKGWNYGGGGGGGFGSENWDESSFPSWTDPAMEFVYEVICWIALSNCVHFAFKRIVRIVTDGEREKLNITLSPVC</sequence>
<reference evidence="1" key="1">
    <citation type="journal article" date="2014" name="Nat. Commun.">
        <title>The emerging biofuel crop Camelina sativa retains a highly undifferentiated hexaploid genome structure.</title>
        <authorList>
            <person name="Kagale S."/>
            <person name="Koh C."/>
            <person name="Nixon J."/>
            <person name="Bollina V."/>
            <person name="Clarke W.E."/>
            <person name="Tuteja R."/>
            <person name="Spillane C."/>
            <person name="Robinson S.J."/>
            <person name="Links M.G."/>
            <person name="Clarke C."/>
            <person name="Higgins E.E."/>
            <person name="Huebert T."/>
            <person name="Sharpe A.G."/>
            <person name="Parkin I.A."/>
        </authorList>
    </citation>
    <scope>NUCLEOTIDE SEQUENCE [LARGE SCALE GENOMIC DNA]</scope>
    <source>
        <strain evidence="1">cv. DH55</strain>
    </source>
</reference>
<dbReference type="PANTHER" id="PTHR36751:SF1">
    <property type="entry name" value="F3E22.8 PROTEIN"/>
    <property type="match status" value="1"/>
</dbReference>
<dbReference type="Proteomes" id="UP000694864">
    <property type="component" value="Chromosome 1"/>
</dbReference>
<dbReference type="PANTHER" id="PTHR36751">
    <property type="entry name" value="F3E22.8 PROTEIN"/>
    <property type="match status" value="1"/>
</dbReference>
<dbReference type="GeneID" id="104727688"/>